<gene>
    <name evidence="1" type="ORF">AKO1_002608</name>
</gene>
<keyword evidence="2" id="KW-1185">Reference proteome</keyword>
<dbReference type="AlphaFoldDB" id="A0AAW2Z294"/>
<evidence type="ECO:0000313" key="2">
    <source>
        <dbReference type="Proteomes" id="UP001431209"/>
    </source>
</evidence>
<protein>
    <submittedName>
        <fullName evidence="1">Uncharacterized protein</fullName>
    </submittedName>
</protein>
<comment type="caution">
    <text evidence="1">The sequence shown here is derived from an EMBL/GenBank/DDBJ whole genome shotgun (WGS) entry which is preliminary data.</text>
</comment>
<name>A0AAW2Z294_9EUKA</name>
<reference evidence="1 2" key="1">
    <citation type="submission" date="2024-03" db="EMBL/GenBank/DDBJ databases">
        <title>The Acrasis kona genome and developmental transcriptomes reveal deep origins of eukaryotic multicellular pathways.</title>
        <authorList>
            <person name="Sheikh S."/>
            <person name="Fu C.-J."/>
            <person name="Brown M.W."/>
            <person name="Baldauf S.L."/>
        </authorList>
    </citation>
    <scope>NUCLEOTIDE SEQUENCE [LARGE SCALE GENOMIC DNA]</scope>
    <source>
        <strain evidence="1 2">ATCC MYA-3509</strain>
    </source>
</reference>
<dbReference type="EMBL" id="JAOPGA020000884">
    <property type="protein sequence ID" value="KAL0482707.1"/>
    <property type="molecule type" value="Genomic_DNA"/>
</dbReference>
<dbReference type="Proteomes" id="UP001431209">
    <property type="component" value="Unassembled WGS sequence"/>
</dbReference>
<sequence>MQNTVYIRSIGPNHNAVNAAMIEFATQGYKSVGIVVHKMDPGLAIFENDPLFVKELKKGVTAKKNGIEYRSLSSFQIKKGKMFENVDAILCLFVSEELLREVQNKYKGNIVYIPWNMYEDEAMEQQGIKCIYEAPEYRSSLASCMRFSTIYQ</sequence>
<evidence type="ECO:0000313" key="1">
    <source>
        <dbReference type="EMBL" id="KAL0482707.1"/>
    </source>
</evidence>
<accession>A0AAW2Z294</accession>
<organism evidence="1 2">
    <name type="scientific">Acrasis kona</name>
    <dbReference type="NCBI Taxonomy" id="1008807"/>
    <lineage>
        <taxon>Eukaryota</taxon>
        <taxon>Discoba</taxon>
        <taxon>Heterolobosea</taxon>
        <taxon>Tetramitia</taxon>
        <taxon>Eutetramitia</taxon>
        <taxon>Acrasidae</taxon>
        <taxon>Acrasis</taxon>
    </lineage>
</organism>
<proteinExistence type="predicted"/>